<comment type="caution">
    <text evidence="1">The sequence shown here is derived from an EMBL/GenBank/DDBJ whole genome shotgun (WGS) entry which is preliminary data.</text>
</comment>
<dbReference type="Proteomes" id="UP000828390">
    <property type="component" value="Unassembled WGS sequence"/>
</dbReference>
<accession>A0A9D4KUG8</accession>
<keyword evidence="2" id="KW-1185">Reference proteome</keyword>
<organism evidence="1 2">
    <name type="scientific">Dreissena polymorpha</name>
    <name type="common">Zebra mussel</name>
    <name type="synonym">Mytilus polymorpha</name>
    <dbReference type="NCBI Taxonomy" id="45954"/>
    <lineage>
        <taxon>Eukaryota</taxon>
        <taxon>Metazoa</taxon>
        <taxon>Spiralia</taxon>
        <taxon>Lophotrochozoa</taxon>
        <taxon>Mollusca</taxon>
        <taxon>Bivalvia</taxon>
        <taxon>Autobranchia</taxon>
        <taxon>Heteroconchia</taxon>
        <taxon>Euheterodonta</taxon>
        <taxon>Imparidentia</taxon>
        <taxon>Neoheterodontei</taxon>
        <taxon>Myida</taxon>
        <taxon>Dreissenoidea</taxon>
        <taxon>Dreissenidae</taxon>
        <taxon>Dreissena</taxon>
    </lineage>
</organism>
<evidence type="ECO:0000313" key="1">
    <source>
        <dbReference type="EMBL" id="KAH3845949.1"/>
    </source>
</evidence>
<protein>
    <submittedName>
        <fullName evidence="1">Uncharacterized protein</fullName>
    </submittedName>
</protein>
<gene>
    <name evidence="1" type="ORF">DPMN_088244</name>
</gene>
<dbReference type="AlphaFoldDB" id="A0A9D4KUG8"/>
<proteinExistence type="predicted"/>
<reference evidence="1" key="2">
    <citation type="submission" date="2020-11" db="EMBL/GenBank/DDBJ databases">
        <authorList>
            <person name="McCartney M.A."/>
            <person name="Auch B."/>
            <person name="Kono T."/>
            <person name="Mallez S."/>
            <person name="Becker A."/>
            <person name="Gohl D.M."/>
            <person name="Silverstein K.A.T."/>
            <person name="Koren S."/>
            <person name="Bechman K.B."/>
            <person name="Herman A."/>
            <person name="Abrahante J.E."/>
            <person name="Garbe J."/>
        </authorList>
    </citation>
    <scope>NUCLEOTIDE SEQUENCE</scope>
    <source>
        <strain evidence="1">Duluth1</strain>
        <tissue evidence="1">Whole animal</tissue>
    </source>
</reference>
<name>A0A9D4KUG8_DREPO</name>
<evidence type="ECO:0000313" key="2">
    <source>
        <dbReference type="Proteomes" id="UP000828390"/>
    </source>
</evidence>
<sequence length="99" mass="10686">MVHNLPTDTNCLSGTLGGRPKAVTSVNASKVGVLSRRCNFGLTRAWTVFNTSSDVVSFPKAINRGSRAIKLTRDVGYGTFRLSAYQQPLNLRVLVSVAC</sequence>
<reference evidence="1" key="1">
    <citation type="journal article" date="2019" name="bioRxiv">
        <title>The Genome of the Zebra Mussel, Dreissena polymorpha: A Resource for Invasive Species Research.</title>
        <authorList>
            <person name="McCartney M.A."/>
            <person name="Auch B."/>
            <person name="Kono T."/>
            <person name="Mallez S."/>
            <person name="Zhang Y."/>
            <person name="Obille A."/>
            <person name="Becker A."/>
            <person name="Abrahante J.E."/>
            <person name="Garbe J."/>
            <person name="Badalamenti J.P."/>
            <person name="Herman A."/>
            <person name="Mangelson H."/>
            <person name="Liachko I."/>
            <person name="Sullivan S."/>
            <person name="Sone E.D."/>
            <person name="Koren S."/>
            <person name="Silverstein K.A.T."/>
            <person name="Beckman K.B."/>
            <person name="Gohl D.M."/>
        </authorList>
    </citation>
    <scope>NUCLEOTIDE SEQUENCE</scope>
    <source>
        <strain evidence="1">Duluth1</strain>
        <tissue evidence="1">Whole animal</tissue>
    </source>
</reference>
<dbReference type="EMBL" id="JAIWYP010000003">
    <property type="protein sequence ID" value="KAH3845949.1"/>
    <property type="molecule type" value="Genomic_DNA"/>
</dbReference>